<dbReference type="PANTHER" id="PTHR45913:SF19">
    <property type="entry name" value="LOW QUALITY PROTEIN: ZINC FINGER BED DOMAIN-CONTAINING PROTEIN 5-LIKE"/>
    <property type="match status" value="1"/>
</dbReference>
<name>A0A8R1X2P5_ACYPI</name>
<proteinExistence type="predicted"/>
<dbReference type="Proteomes" id="UP000007819">
    <property type="component" value="Unassembled WGS sequence"/>
</dbReference>
<dbReference type="EnsemblMetazoa" id="XM_008180222.1">
    <property type="protein sequence ID" value="XP_008178444.1"/>
    <property type="gene ID" value="LOC103307854"/>
</dbReference>
<reference evidence="1" key="2">
    <citation type="submission" date="2022-06" db="UniProtKB">
        <authorList>
            <consortium name="EnsemblMetazoa"/>
        </authorList>
    </citation>
    <scope>IDENTIFICATION</scope>
</reference>
<keyword evidence="2" id="KW-1185">Reference proteome</keyword>
<evidence type="ECO:0000313" key="1">
    <source>
        <dbReference type="EnsemblMetazoa" id="XP_008178444.1"/>
    </source>
</evidence>
<accession>A0A8R1X2P5</accession>
<dbReference type="RefSeq" id="XP_008178444.1">
    <property type="nucleotide sequence ID" value="XM_008180222.1"/>
</dbReference>
<reference evidence="2" key="1">
    <citation type="submission" date="2010-06" db="EMBL/GenBank/DDBJ databases">
        <authorList>
            <person name="Jiang H."/>
            <person name="Abraham K."/>
            <person name="Ali S."/>
            <person name="Alsbrooks S.L."/>
            <person name="Anim B.N."/>
            <person name="Anosike U.S."/>
            <person name="Attaway T."/>
            <person name="Bandaranaike D.P."/>
            <person name="Battles P.K."/>
            <person name="Bell S.N."/>
            <person name="Bell A.V."/>
            <person name="Beltran B."/>
            <person name="Bickham C."/>
            <person name="Bustamante Y."/>
            <person name="Caleb T."/>
            <person name="Canada A."/>
            <person name="Cardenas V."/>
            <person name="Carter K."/>
            <person name="Chacko J."/>
            <person name="Chandrabose M.N."/>
            <person name="Chavez D."/>
            <person name="Chavez A."/>
            <person name="Chen L."/>
            <person name="Chu H.-S."/>
            <person name="Claassen K.J."/>
            <person name="Cockrell R."/>
            <person name="Collins M."/>
            <person name="Cooper J.A."/>
            <person name="Cree A."/>
            <person name="Curry S.M."/>
            <person name="Da Y."/>
            <person name="Dao M.D."/>
            <person name="Das B."/>
            <person name="Davila M.-L."/>
            <person name="Davy-Carroll L."/>
            <person name="Denson S."/>
            <person name="Dinh H."/>
            <person name="Ebong V.E."/>
            <person name="Edwards J.R."/>
            <person name="Egan A."/>
            <person name="El-Daye J."/>
            <person name="Escobedo L."/>
            <person name="Fernandez S."/>
            <person name="Fernando P.R."/>
            <person name="Flagg N."/>
            <person name="Forbes L.D."/>
            <person name="Fowler R.G."/>
            <person name="Fu Q."/>
            <person name="Gabisi R.A."/>
            <person name="Ganer J."/>
            <person name="Garbino Pronczuk A."/>
            <person name="Garcia R.M."/>
            <person name="Garner T."/>
            <person name="Garrett T.E."/>
            <person name="Gonzalez D.A."/>
            <person name="Hamid H."/>
            <person name="Hawkins E.S."/>
            <person name="Hirani K."/>
            <person name="Hogues M.E."/>
            <person name="Hollins B."/>
            <person name="Hsiao C.-H."/>
            <person name="Jabil R."/>
            <person name="James M.L."/>
            <person name="Jhangiani S.N."/>
            <person name="Johnson B."/>
            <person name="Johnson Q."/>
            <person name="Joshi V."/>
            <person name="Kalu J.B."/>
            <person name="Kam C."/>
            <person name="Kashfia A."/>
            <person name="Keebler J."/>
            <person name="Kisamo H."/>
            <person name="Kovar C.L."/>
            <person name="Lago L.A."/>
            <person name="Lai C.-Y."/>
            <person name="Laidlaw J."/>
            <person name="Lara F."/>
            <person name="Le T.-K."/>
            <person name="Lee S.L."/>
            <person name="Legall F.H."/>
            <person name="Lemon S.J."/>
            <person name="Lewis L.R."/>
            <person name="Li B."/>
            <person name="Liu Y."/>
            <person name="Liu Y.-S."/>
            <person name="Lopez J."/>
            <person name="Lozado R.J."/>
            <person name="Lu J."/>
            <person name="Madu R.C."/>
            <person name="Maheshwari M."/>
            <person name="Maheshwari R."/>
            <person name="Malloy K."/>
            <person name="Martinez E."/>
            <person name="Mathew T."/>
            <person name="Mercado I.C."/>
            <person name="Mercado C."/>
            <person name="Meyer B."/>
            <person name="Montgomery K."/>
            <person name="Morgan M.B."/>
            <person name="Munidasa M."/>
            <person name="Nazareth L.V."/>
            <person name="Nelson J."/>
            <person name="Ng B.M."/>
            <person name="Nguyen N.B."/>
            <person name="Nguyen P.Q."/>
            <person name="Nguyen T."/>
            <person name="Obregon M."/>
            <person name="Okwuonu G.O."/>
            <person name="Onwere C.G."/>
            <person name="Orozco G."/>
            <person name="Parra A."/>
            <person name="Patel S."/>
            <person name="Patil S."/>
            <person name="Perez A."/>
            <person name="Perez Y."/>
            <person name="Pham C."/>
            <person name="Primus E.L."/>
            <person name="Pu L.-L."/>
            <person name="Puazo M."/>
            <person name="Qin X."/>
            <person name="Quiroz J.B."/>
            <person name="Reese J."/>
            <person name="Richards S."/>
            <person name="Rives C.M."/>
            <person name="Robberts R."/>
            <person name="Ruiz S.J."/>
            <person name="Ruiz M.J."/>
            <person name="Santibanez J."/>
            <person name="Schneider B.W."/>
            <person name="Sisson I."/>
            <person name="Smith M."/>
            <person name="Sodergren E."/>
            <person name="Song X.-Z."/>
            <person name="Song B.B."/>
            <person name="Summersgill H."/>
            <person name="Thelus R."/>
            <person name="Thornton R.D."/>
            <person name="Trejos Z.Y."/>
            <person name="Usmani K."/>
            <person name="Vattathil S."/>
            <person name="Villasana D."/>
            <person name="Walker D.L."/>
            <person name="Wang S."/>
            <person name="Wang K."/>
            <person name="White C.S."/>
            <person name="Williams A.C."/>
            <person name="Williamson J."/>
            <person name="Wilson K."/>
            <person name="Woghiren I.O."/>
            <person name="Woodworth J.R."/>
            <person name="Worley K.C."/>
            <person name="Wright R.A."/>
            <person name="Wu W."/>
            <person name="Young L."/>
            <person name="Zhang L."/>
            <person name="Zhang J."/>
            <person name="Zhu Y."/>
            <person name="Muzny D.M."/>
            <person name="Weinstock G."/>
            <person name="Gibbs R.A."/>
        </authorList>
    </citation>
    <scope>NUCLEOTIDE SEQUENCE [LARGE SCALE GENOMIC DNA]</scope>
    <source>
        <strain evidence="2">LSR1</strain>
    </source>
</reference>
<protein>
    <submittedName>
        <fullName evidence="1">Uncharacterized protein</fullName>
    </submittedName>
</protein>
<evidence type="ECO:0000313" key="2">
    <source>
        <dbReference type="Proteomes" id="UP000007819"/>
    </source>
</evidence>
<dbReference type="PANTHER" id="PTHR45913">
    <property type="entry name" value="EPM2A-INTERACTING PROTEIN 1"/>
    <property type="match status" value="1"/>
</dbReference>
<dbReference type="OrthoDB" id="1101576at2759"/>
<sequence>MVGHLSGIVAKVKNVGHPDILSTHCILHREQLASKKMSPELHEVLSDVIKIVNHIRHKALNSRLFKSLCEEMGSQYTHLLLHAEEGRVHSTRQNAFQKKILFWQTRLAEEDLQMFQHFDEYMKEKDVNQRVVAIVQQHLESLTESFCRYFPKKEDPRHGNMWIIDPFAANNENNKLNMSEKESLIDLSSDSSLKTKFLELSKSHFWLYVKNEYPLLSEKAMKILIQFSTTYLCEKTFSSVTVIKHGTVLS</sequence>
<organism evidence="1 2">
    <name type="scientific">Acyrthosiphon pisum</name>
    <name type="common">Pea aphid</name>
    <dbReference type="NCBI Taxonomy" id="7029"/>
    <lineage>
        <taxon>Eukaryota</taxon>
        <taxon>Metazoa</taxon>
        <taxon>Ecdysozoa</taxon>
        <taxon>Arthropoda</taxon>
        <taxon>Hexapoda</taxon>
        <taxon>Insecta</taxon>
        <taxon>Pterygota</taxon>
        <taxon>Neoptera</taxon>
        <taxon>Paraneoptera</taxon>
        <taxon>Hemiptera</taxon>
        <taxon>Sternorrhyncha</taxon>
        <taxon>Aphidomorpha</taxon>
        <taxon>Aphidoidea</taxon>
        <taxon>Aphididae</taxon>
        <taxon>Macrosiphini</taxon>
        <taxon>Acyrthosiphon</taxon>
    </lineage>
</organism>
<dbReference type="KEGG" id="api:103307854"/>
<dbReference type="AlphaFoldDB" id="A0A8R1X2P5"/>
<dbReference type="GeneID" id="103307854"/>